<organism evidence="1 2">
    <name type="scientific">Calicophoron daubneyi</name>
    <name type="common">Rumen fluke</name>
    <name type="synonym">Paramphistomum daubneyi</name>
    <dbReference type="NCBI Taxonomy" id="300641"/>
    <lineage>
        <taxon>Eukaryota</taxon>
        <taxon>Metazoa</taxon>
        <taxon>Spiralia</taxon>
        <taxon>Lophotrochozoa</taxon>
        <taxon>Platyhelminthes</taxon>
        <taxon>Trematoda</taxon>
        <taxon>Digenea</taxon>
        <taxon>Plagiorchiida</taxon>
        <taxon>Pronocephalata</taxon>
        <taxon>Paramphistomoidea</taxon>
        <taxon>Paramphistomidae</taxon>
        <taxon>Calicophoron</taxon>
    </lineage>
</organism>
<comment type="caution">
    <text evidence="1">The sequence shown here is derived from an EMBL/GenBank/DDBJ whole genome shotgun (WGS) entry which is preliminary data.</text>
</comment>
<dbReference type="AlphaFoldDB" id="A0AAV2T5J5"/>
<sequence>MLIFCSARLKKAIRTTHSISPSLIGFSLLFFIRKTVINSWGHDPSSTFLKTVEHPDNSETSWNSSHQFFMISQELFSAGEFHVSSSGSSPAFFAIHIRSYTHYS</sequence>
<evidence type="ECO:0000313" key="1">
    <source>
        <dbReference type="EMBL" id="CAL5130762.1"/>
    </source>
</evidence>
<protein>
    <submittedName>
        <fullName evidence="1">Uncharacterized protein</fullName>
    </submittedName>
</protein>
<dbReference type="Proteomes" id="UP001497525">
    <property type="component" value="Unassembled WGS sequence"/>
</dbReference>
<proteinExistence type="predicted"/>
<dbReference type="EMBL" id="CAXLJL010000072">
    <property type="protein sequence ID" value="CAL5130762.1"/>
    <property type="molecule type" value="Genomic_DNA"/>
</dbReference>
<accession>A0AAV2T5J5</accession>
<gene>
    <name evidence="1" type="ORF">CDAUBV1_LOCUS2922</name>
</gene>
<reference evidence="1" key="1">
    <citation type="submission" date="2024-06" db="EMBL/GenBank/DDBJ databases">
        <authorList>
            <person name="Liu X."/>
            <person name="Lenzi L."/>
            <person name="Haldenby T S."/>
            <person name="Uol C."/>
        </authorList>
    </citation>
    <scope>NUCLEOTIDE SEQUENCE</scope>
</reference>
<name>A0AAV2T5J5_CALDB</name>
<evidence type="ECO:0000313" key="2">
    <source>
        <dbReference type="Proteomes" id="UP001497525"/>
    </source>
</evidence>